<dbReference type="Proteomes" id="UP001234297">
    <property type="component" value="Chromosome 7"/>
</dbReference>
<keyword evidence="2" id="KW-1185">Reference proteome</keyword>
<accession>A0ACC2LCU7</accession>
<gene>
    <name evidence="1" type="ORF">MRB53_024515</name>
</gene>
<protein>
    <submittedName>
        <fullName evidence="1">Uncharacterized protein</fullName>
    </submittedName>
</protein>
<proteinExistence type="predicted"/>
<evidence type="ECO:0000313" key="2">
    <source>
        <dbReference type="Proteomes" id="UP001234297"/>
    </source>
</evidence>
<name>A0ACC2LCU7_PERAE</name>
<comment type="caution">
    <text evidence="1">The sequence shown here is derived from an EMBL/GenBank/DDBJ whole genome shotgun (WGS) entry which is preliminary data.</text>
</comment>
<organism evidence="1 2">
    <name type="scientific">Persea americana</name>
    <name type="common">Avocado</name>
    <dbReference type="NCBI Taxonomy" id="3435"/>
    <lineage>
        <taxon>Eukaryota</taxon>
        <taxon>Viridiplantae</taxon>
        <taxon>Streptophyta</taxon>
        <taxon>Embryophyta</taxon>
        <taxon>Tracheophyta</taxon>
        <taxon>Spermatophyta</taxon>
        <taxon>Magnoliopsida</taxon>
        <taxon>Magnoliidae</taxon>
        <taxon>Laurales</taxon>
        <taxon>Lauraceae</taxon>
        <taxon>Persea</taxon>
    </lineage>
</organism>
<reference evidence="1 2" key="1">
    <citation type="journal article" date="2022" name="Hortic Res">
        <title>A haplotype resolved chromosomal level avocado genome allows analysis of novel avocado genes.</title>
        <authorList>
            <person name="Nath O."/>
            <person name="Fletcher S.J."/>
            <person name="Hayward A."/>
            <person name="Shaw L.M."/>
            <person name="Masouleh A.K."/>
            <person name="Furtado A."/>
            <person name="Henry R.J."/>
            <person name="Mitter N."/>
        </authorList>
    </citation>
    <scope>NUCLEOTIDE SEQUENCE [LARGE SCALE GENOMIC DNA]</scope>
    <source>
        <strain evidence="2">cv. Hass</strain>
    </source>
</reference>
<sequence>MFERNIESFKIHDLVRDMAIKIARDVNFTSLDDSGMPELSAESRHLGIFDNGAIENVESTRAKKPKIESKLRTLWGLDMEKEMNLQRRDQKPDLSPLIFSSEDELAAAEIL</sequence>
<evidence type="ECO:0000313" key="1">
    <source>
        <dbReference type="EMBL" id="KAJ8631192.1"/>
    </source>
</evidence>
<dbReference type="EMBL" id="CM056815">
    <property type="protein sequence ID" value="KAJ8631192.1"/>
    <property type="molecule type" value="Genomic_DNA"/>
</dbReference>